<organism evidence="2">
    <name type="scientific">uncultured organism</name>
    <dbReference type="NCBI Taxonomy" id="155900"/>
    <lineage>
        <taxon>unclassified sequences</taxon>
        <taxon>environmental samples</taxon>
    </lineage>
</organism>
<evidence type="ECO:0000313" key="2">
    <source>
        <dbReference type="EMBL" id="QEA06043.1"/>
    </source>
</evidence>
<dbReference type="AlphaFoldDB" id="A0A5B8RD54"/>
<sequence length="307" mass="33982">MDSHLENAIARIPRLAGRSAEALGAERLGGMTNLVYRLNDGGEQLVLRIPGDGTEAYIDRGVEAHNTRAASRAGVGAEVLHFDETDGLMLMRSLEGCRTMSPEHFQAEDAAADRAGEVLARMHNSGETFRFRFELFAMIDEYLQVLSGLDTPLPEGYHDVLAEAGTMREALDAQPAALAPCHCDPLCENFLDDGERMWVVDWEYSGMNDPLWDVGDFSVEAGLSRTQDERLMRAYLGREPNAAEWGRMVLYKAASDLLWTLWGLIQHGNGNPAEDFWAYSTERFARCKALMADPAFAGHVAAVRRGE</sequence>
<dbReference type="GO" id="GO:0006646">
    <property type="term" value="P:phosphatidylethanolamine biosynthetic process"/>
    <property type="evidence" value="ECO:0007669"/>
    <property type="project" value="TreeGrafter"/>
</dbReference>
<feature type="domain" description="Aminoglycoside phosphotransferase" evidence="1">
    <location>
        <begin position="29"/>
        <end position="244"/>
    </location>
</feature>
<dbReference type="Pfam" id="PF01636">
    <property type="entry name" value="APH"/>
    <property type="match status" value="1"/>
</dbReference>
<dbReference type="SUPFAM" id="SSF56112">
    <property type="entry name" value="Protein kinase-like (PK-like)"/>
    <property type="match status" value="1"/>
</dbReference>
<protein>
    <recommendedName>
        <fullName evidence="1">Aminoglycoside phosphotransferase domain-containing protein</fullName>
    </recommendedName>
</protein>
<evidence type="ECO:0000259" key="1">
    <source>
        <dbReference type="Pfam" id="PF01636"/>
    </source>
</evidence>
<dbReference type="CDD" id="cd05151">
    <property type="entry name" value="ChoK-like"/>
    <property type="match status" value="1"/>
</dbReference>
<gene>
    <name evidence="2" type="ORF">KBTEX_02372</name>
</gene>
<proteinExistence type="predicted"/>
<accession>A0A5B8RD54</accession>
<reference evidence="2" key="1">
    <citation type="submission" date="2019-06" db="EMBL/GenBank/DDBJ databases">
        <authorList>
            <person name="Murdoch R.W."/>
            <person name="Fathepure B."/>
        </authorList>
    </citation>
    <scope>NUCLEOTIDE SEQUENCE</scope>
</reference>
<dbReference type="PANTHER" id="PTHR22603:SF66">
    <property type="entry name" value="ETHANOLAMINE KINASE"/>
    <property type="match status" value="1"/>
</dbReference>
<dbReference type="InterPro" id="IPR011009">
    <property type="entry name" value="Kinase-like_dom_sf"/>
</dbReference>
<dbReference type="Gene3D" id="3.30.200.20">
    <property type="entry name" value="Phosphorylase Kinase, domain 1"/>
    <property type="match status" value="1"/>
</dbReference>
<dbReference type="GO" id="GO:0004305">
    <property type="term" value="F:ethanolamine kinase activity"/>
    <property type="evidence" value="ECO:0007669"/>
    <property type="project" value="TreeGrafter"/>
</dbReference>
<dbReference type="Gene3D" id="3.90.1200.10">
    <property type="match status" value="1"/>
</dbReference>
<dbReference type="InterPro" id="IPR002575">
    <property type="entry name" value="Aminoglycoside_PTrfase"/>
</dbReference>
<name>A0A5B8RD54_9ZZZZ</name>
<dbReference type="PANTHER" id="PTHR22603">
    <property type="entry name" value="CHOLINE/ETHANOALAMINE KINASE"/>
    <property type="match status" value="1"/>
</dbReference>
<dbReference type="EMBL" id="MN079122">
    <property type="protein sequence ID" value="QEA06043.1"/>
    <property type="molecule type" value="Genomic_DNA"/>
</dbReference>